<dbReference type="PANTHER" id="PTHR31845:SF10">
    <property type="entry name" value="ZN(II)2CYS6 TRANSCRIPTION FACTOR (EUROFUNG)"/>
    <property type="match status" value="1"/>
</dbReference>
<dbReference type="GO" id="GO:0000976">
    <property type="term" value="F:transcription cis-regulatory region binding"/>
    <property type="evidence" value="ECO:0007669"/>
    <property type="project" value="TreeGrafter"/>
</dbReference>
<feature type="compositionally biased region" description="Basic residues" evidence="6">
    <location>
        <begin position="1"/>
        <end position="13"/>
    </location>
</feature>
<feature type="compositionally biased region" description="Basic and acidic residues" evidence="6">
    <location>
        <begin position="33"/>
        <end position="46"/>
    </location>
</feature>
<keyword evidence="8" id="KW-1185">Reference proteome</keyword>
<proteinExistence type="predicted"/>
<evidence type="ECO:0000256" key="2">
    <source>
        <dbReference type="ARBA" id="ARBA00023015"/>
    </source>
</evidence>
<evidence type="ECO:0008006" key="9">
    <source>
        <dbReference type="Google" id="ProtNLM"/>
    </source>
</evidence>
<keyword evidence="4" id="KW-0804">Transcription</keyword>
<evidence type="ECO:0000313" key="7">
    <source>
        <dbReference type="EMBL" id="KZZ93328.1"/>
    </source>
</evidence>
<keyword evidence="5" id="KW-0539">Nucleus</keyword>
<name>A0A168A0T4_9HYPO</name>
<dbReference type="GO" id="GO:0005634">
    <property type="term" value="C:nucleus"/>
    <property type="evidence" value="ECO:0007669"/>
    <property type="project" value="UniProtKB-SubCell"/>
</dbReference>
<evidence type="ECO:0000256" key="3">
    <source>
        <dbReference type="ARBA" id="ARBA00023125"/>
    </source>
</evidence>
<keyword evidence="2" id="KW-0805">Transcription regulation</keyword>
<feature type="region of interest" description="Disordered" evidence="6">
    <location>
        <begin position="103"/>
        <end position="123"/>
    </location>
</feature>
<dbReference type="EMBL" id="AZGY01000013">
    <property type="protein sequence ID" value="KZZ93328.1"/>
    <property type="molecule type" value="Genomic_DNA"/>
</dbReference>
<gene>
    <name evidence="7" type="ORF">AAL_05713</name>
</gene>
<dbReference type="AlphaFoldDB" id="A0A168A0T4"/>
<protein>
    <recommendedName>
        <fullName evidence="9">Zn(II)2Cys6 transcription factor</fullName>
    </recommendedName>
</protein>
<accession>A0A168A0T4</accession>
<evidence type="ECO:0000256" key="6">
    <source>
        <dbReference type="SAM" id="MobiDB-lite"/>
    </source>
</evidence>
<dbReference type="Proteomes" id="UP000078544">
    <property type="component" value="Unassembled WGS sequence"/>
</dbReference>
<dbReference type="GO" id="GO:0000981">
    <property type="term" value="F:DNA-binding transcription factor activity, RNA polymerase II-specific"/>
    <property type="evidence" value="ECO:0007669"/>
    <property type="project" value="TreeGrafter"/>
</dbReference>
<feature type="compositionally biased region" description="Polar residues" evidence="6">
    <location>
        <begin position="18"/>
        <end position="30"/>
    </location>
</feature>
<dbReference type="PANTHER" id="PTHR31845">
    <property type="entry name" value="FINGER DOMAIN PROTEIN, PUTATIVE-RELATED"/>
    <property type="match status" value="1"/>
</dbReference>
<evidence type="ECO:0000256" key="4">
    <source>
        <dbReference type="ARBA" id="ARBA00023163"/>
    </source>
</evidence>
<evidence type="ECO:0000256" key="1">
    <source>
        <dbReference type="ARBA" id="ARBA00004123"/>
    </source>
</evidence>
<reference evidence="7 8" key="1">
    <citation type="journal article" date="2016" name="Genome Biol. Evol.">
        <title>Divergent and convergent evolution of fungal pathogenicity.</title>
        <authorList>
            <person name="Shang Y."/>
            <person name="Xiao G."/>
            <person name="Zheng P."/>
            <person name="Cen K."/>
            <person name="Zhan S."/>
            <person name="Wang C."/>
        </authorList>
    </citation>
    <scope>NUCLEOTIDE SEQUENCE [LARGE SCALE GENOMIC DNA]</scope>
    <source>
        <strain evidence="7 8">RCEF 2490</strain>
    </source>
</reference>
<comment type="caution">
    <text evidence="7">The sequence shown here is derived from an EMBL/GenBank/DDBJ whole genome shotgun (WGS) entry which is preliminary data.</text>
</comment>
<dbReference type="InterPro" id="IPR051089">
    <property type="entry name" value="prtT"/>
</dbReference>
<sequence length="646" mass="71414">MPGHRRNGRRHGRAHGDSQANSQGVRSLSSHEGPLRNERPARRNRSEPAVSDVPARPDVWSTRESAYREASRGLTGLAIAEGKYPPFVKTTWPDFSDLSLPVFPPPSPNSPHEKLASAPALPSGRSSTFSIDFDLPPPPEVDNKFSALRDTHSAVIGRLFPGEDGSFVSSPASTRSAMSPKSSSTLSHSLHDVGVKPLFNLASAESLLEQYRSMIKYFPLMPLPQDTSVKQLAASKPFVLLAILSSTSGSRTLQGHNLYDEEFRKVLALKFVSGGERSIELLQGLLIYCAWFPFHLRPRNKQAFQYIRMAADMMSDLELDQESDFGSWSDMSGLAGDVLDGIRTYVASFYVVSTYVVTWKKRKGIDVAFTPWTSRCCDMLEQHGTAEGDRVLATLARLSGLMFQASQLINRLKDGHDEDRLVMLASIQTELAQIEAKLPASVSSAVSVRLHLSYIKAYLNGGSIISPLEWTTLPPSSTNLCESVLSLAQLYTDLISIPDSEFTLFTAMEWSRPIIGTIMGVRLSFDLAKCPEYDAQFARRHLGLEAFLDHMSRDLTPTSKAVDVLSASRLVMGVVREKYQQRAGQLKPSPGLCCPMLDGTLDPYWETVFHTNMTPPTADELDLWTTVTMEWADDEGQLDADMALFS</sequence>
<keyword evidence="3" id="KW-0238">DNA-binding</keyword>
<evidence type="ECO:0000256" key="5">
    <source>
        <dbReference type="ARBA" id="ARBA00023242"/>
    </source>
</evidence>
<comment type="subcellular location">
    <subcellularLocation>
        <location evidence="1">Nucleus</location>
    </subcellularLocation>
</comment>
<dbReference type="OrthoDB" id="5424793at2759"/>
<evidence type="ECO:0000313" key="8">
    <source>
        <dbReference type="Proteomes" id="UP000078544"/>
    </source>
</evidence>
<organism evidence="7 8">
    <name type="scientific">Moelleriella libera RCEF 2490</name>
    <dbReference type="NCBI Taxonomy" id="1081109"/>
    <lineage>
        <taxon>Eukaryota</taxon>
        <taxon>Fungi</taxon>
        <taxon>Dikarya</taxon>
        <taxon>Ascomycota</taxon>
        <taxon>Pezizomycotina</taxon>
        <taxon>Sordariomycetes</taxon>
        <taxon>Hypocreomycetidae</taxon>
        <taxon>Hypocreales</taxon>
        <taxon>Clavicipitaceae</taxon>
        <taxon>Moelleriella</taxon>
    </lineage>
</organism>
<dbReference type="STRING" id="1081109.A0A168A0T4"/>
<feature type="region of interest" description="Disordered" evidence="6">
    <location>
        <begin position="1"/>
        <end position="71"/>
    </location>
</feature>